<proteinExistence type="predicted"/>
<name>A0A2N9FUF8_FAGSY</name>
<gene>
    <name evidence="6" type="ORF">FSB_LOCUS18433</name>
</gene>
<dbReference type="FunFam" id="3.30.430.20:FF:000012">
    <property type="entry name" value="Cysteine-rich receptor-like protein kinase 25"/>
    <property type="match status" value="1"/>
</dbReference>
<evidence type="ECO:0000313" key="6">
    <source>
        <dbReference type="EMBL" id="SPC90551.1"/>
    </source>
</evidence>
<dbReference type="InterPro" id="IPR038408">
    <property type="entry name" value="GNK2_sf"/>
</dbReference>
<evidence type="ECO:0000256" key="3">
    <source>
        <dbReference type="SAM" id="Phobius"/>
    </source>
</evidence>
<evidence type="ECO:0000256" key="2">
    <source>
        <dbReference type="ARBA" id="ARBA00022737"/>
    </source>
</evidence>
<evidence type="ECO:0000256" key="4">
    <source>
        <dbReference type="SAM" id="SignalP"/>
    </source>
</evidence>
<keyword evidence="3" id="KW-1133">Transmembrane helix</keyword>
<dbReference type="AlphaFoldDB" id="A0A2N9FUF8"/>
<feature type="domain" description="Gnk2-homologous" evidence="5">
    <location>
        <begin position="23"/>
        <end position="144"/>
    </location>
</feature>
<feature type="chain" id="PRO_5014776767" description="Gnk2-homologous domain-containing protein" evidence="4">
    <location>
        <begin position="19"/>
        <end position="316"/>
    </location>
</feature>
<dbReference type="Gene3D" id="3.30.430.20">
    <property type="entry name" value="Gnk2 domain, C-X8-C-X2-C motif"/>
    <property type="match status" value="2"/>
</dbReference>
<feature type="transmembrane region" description="Helical" evidence="3">
    <location>
        <begin position="294"/>
        <end position="315"/>
    </location>
</feature>
<keyword evidence="3" id="KW-0472">Membrane</keyword>
<dbReference type="Pfam" id="PF01657">
    <property type="entry name" value="Stress-antifung"/>
    <property type="match status" value="2"/>
</dbReference>
<reference evidence="6" key="1">
    <citation type="submission" date="2018-02" db="EMBL/GenBank/DDBJ databases">
        <authorList>
            <person name="Cohen D.B."/>
            <person name="Kent A.D."/>
        </authorList>
    </citation>
    <scope>NUCLEOTIDE SEQUENCE</scope>
</reference>
<dbReference type="CDD" id="cd23509">
    <property type="entry name" value="Gnk2-like"/>
    <property type="match status" value="2"/>
</dbReference>
<dbReference type="InterPro" id="IPR002902">
    <property type="entry name" value="GNK2"/>
</dbReference>
<keyword evidence="1 4" id="KW-0732">Signal</keyword>
<dbReference type="PROSITE" id="PS51473">
    <property type="entry name" value="GNK2"/>
    <property type="match status" value="2"/>
</dbReference>
<accession>A0A2N9FUF8</accession>
<keyword evidence="3" id="KW-0812">Transmembrane</keyword>
<feature type="signal peptide" evidence="4">
    <location>
        <begin position="1"/>
        <end position="18"/>
    </location>
</feature>
<sequence length="316" mass="34558">MTYLSLPILLLSMLSVLSLTTAPSYLYHDCPNTTISNNSPNKTSLISSLLSSISLYATRNIEFYSLSSYTSSHSSKIQISVNVSDPDISDPVYGFFLCRGDVTAEVCKDCVAFASNDVVQRCPTKMVAVIWYDECMIRYSDAPFFSTMATDPAVYLVNTQNTTEQERHNQLLNTTMIDLASQASEFPAGAKKFGTKEVNFSQFQTMYNLVQCTPDLSSTDCNTCLQVAIQTLPNCCGGKQGGRVLYPSCYVRYELYPFYQMVDTTPATAPTPRLVLPPPISPGSLGGPKDKSQIPTVTIVAIVAPIAASVVLFFFG</sequence>
<evidence type="ECO:0000259" key="5">
    <source>
        <dbReference type="PROSITE" id="PS51473"/>
    </source>
</evidence>
<dbReference type="PANTHER" id="PTHR32099:SF110">
    <property type="entry name" value="CYSTEINE-RICH RECEPTOR-KINASE-LIKE PROTEIN"/>
    <property type="match status" value="1"/>
</dbReference>
<protein>
    <recommendedName>
        <fullName evidence="5">Gnk2-homologous domain-containing protein</fullName>
    </recommendedName>
</protein>
<organism evidence="6">
    <name type="scientific">Fagus sylvatica</name>
    <name type="common">Beechnut</name>
    <dbReference type="NCBI Taxonomy" id="28930"/>
    <lineage>
        <taxon>Eukaryota</taxon>
        <taxon>Viridiplantae</taxon>
        <taxon>Streptophyta</taxon>
        <taxon>Embryophyta</taxon>
        <taxon>Tracheophyta</taxon>
        <taxon>Spermatophyta</taxon>
        <taxon>Magnoliopsida</taxon>
        <taxon>eudicotyledons</taxon>
        <taxon>Gunneridae</taxon>
        <taxon>Pentapetalae</taxon>
        <taxon>rosids</taxon>
        <taxon>fabids</taxon>
        <taxon>Fagales</taxon>
        <taxon>Fagaceae</taxon>
        <taxon>Fagus</taxon>
    </lineage>
</organism>
<dbReference type="PANTHER" id="PTHR32099">
    <property type="entry name" value="CYSTEINE-RICH REPEAT SECRETORY PROTEIN"/>
    <property type="match status" value="1"/>
</dbReference>
<keyword evidence="2" id="KW-0677">Repeat</keyword>
<dbReference type="EMBL" id="OIVN01001158">
    <property type="protein sequence ID" value="SPC90551.1"/>
    <property type="molecule type" value="Genomic_DNA"/>
</dbReference>
<evidence type="ECO:0000256" key="1">
    <source>
        <dbReference type="ARBA" id="ARBA00022729"/>
    </source>
</evidence>
<feature type="domain" description="Gnk2-homologous" evidence="5">
    <location>
        <begin position="150"/>
        <end position="258"/>
    </location>
</feature>